<evidence type="ECO:0000256" key="7">
    <source>
        <dbReference type="RuleBase" id="RU363032"/>
    </source>
</evidence>
<dbReference type="Pfam" id="PF12911">
    <property type="entry name" value="OppC_N"/>
    <property type="match status" value="1"/>
</dbReference>
<gene>
    <name evidence="9" type="ORF">FFV09_02840</name>
</gene>
<dbReference type="PANTHER" id="PTHR43386:SF22">
    <property type="entry name" value="OLIGOPEPTIDE TRANSPORT SYSTEM PERMEASE PROTEIN OPPC"/>
    <property type="match status" value="1"/>
</dbReference>
<dbReference type="KEGG" id="saca:FFV09_02840"/>
<dbReference type="Pfam" id="PF00528">
    <property type="entry name" value="BPD_transp_1"/>
    <property type="match status" value="1"/>
</dbReference>
<proteinExistence type="inferred from homology"/>
<dbReference type="GO" id="GO:0055085">
    <property type="term" value="P:transmembrane transport"/>
    <property type="evidence" value="ECO:0007669"/>
    <property type="project" value="InterPro"/>
</dbReference>
<dbReference type="CDD" id="cd06261">
    <property type="entry name" value="TM_PBP2"/>
    <property type="match status" value="1"/>
</dbReference>
<dbReference type="EMBL" id="CP041217">
    <property type="protein sequence ID" value="QDH19892.1"/>
    <property type="molecule type" value="Genomic_DNA"/>
</dbReference>
<evidence type="ECO:0000256" key="2">
    <source>
        <dbReference type="ARBA" id="ARBA00022448"/>
    </source>
</evidence>
<dbReference type="InterPro" id="IPR035906">
    <property type="entry name" value="MetI-like_sf"/>
</dbReference>
<reference evidence="9 10" key="1">
    <citation type="submission" date="2019-06" db="EMBL/GenBank/DDBJ databases">
        <title>Saccharibacillus brassicae sp. nov., an endophytic bacterium isolated from Chinese cabbage seeds (Brassica pekinensis).</title>
        <authorList>
            <person name="Jiang L."/>
            <person name="Lee J."/>
            <person name="Kim S.W."/>
        </authorList>
    </citation>
    <scope>NUCLEOTIDE SEQUENCE [LARGE SCALE GENOMIC DNA]</scope>
    <source>
        <strain evidence="10">KCTC 43072 / ATSA2</strain>
    </source>
</reference>
<dbReference type="OrthoDB" id="9797472at2"/>
<feature type="domain" description="ABC transmembrane type-1" evidence="8">
    <location>
        <begin position="118"/>
        <end position="307"/>
    </location>
</feature>
<feature type="transmembrane region" description="Helical" evidence="7">
    <location>
        <begin position="239"/>
        <end position="264"/>
    </location>
</feature>
<keyword evidence="4 7" id="KW-0812">Transmembrane</keyword>
<evidence type="ECO:0000256" key="4">
    <source>
        <dbReference type="ARBA" id="ARBA00022692"/>
    </source>
</evidence>
<dbReference type="Proteomes" id="UP000316968">
    <property type="component" value="Chromosome"/>
</dbReference>
<sequence length="321" mass="35509">MSNEKNLNKQPLPALTAADFESVNVNERESEVIKRESLTAWRDTWERLRRNKVAMSGLVALVVIIIASIFGPLVSYWVHGYDYQTNDLLATNKPPSALHWFGTDDLGRDMFVRTWSGARISLIVGIAAALIDLLIGVIYGGIMGYFGGRVDTIMNKFSEILYAIPYLLVTILLLVVFKPSLGTIILALTITGWINMSWIVRGEIMKLKNREYVLASRSMGAGTGRLLFRHLLPNASGPIIVTLTLSVPNAIFAESFLSFLGLGVQAPISSLGSMVENALTGWMFYPWRMLFPAVLISIIMLAFNLLGDGLRDALDPSLKNK</sequence>
<dbReference type="AlphaFoldDB" id="A0A4Y6UQI6"/>
<dbReference type="InterPro" id="IPR000515">
    <property type="entry name" value="MetI-like"/>
</dbReference>
<dbReference type="SUPFAM" id="SSF161098">
    <property type="entry name" value="MetI-like"/>
    <property type="match status" value="1"/>
</dbReference>
<protein>
    <submittedName>
        <fullName evidence="9">ABC transporter permease</fullName>
    </submittedName>
</protein>
<comment type="subcellular location">
    <subcellularLocation>
        <location evidence="1 7">Cell membrane</location>
        <topology evidence="1 7">Multi-pass membrane protein</topology>
    </subcellularLocation>
</comment>
<feature type="transmembrane region" description="Helical" evidence="7">
    <location>
        <begin position="120"/>
        <end position="148"/>
    </location>
</feature>
<keyword evidence="6 7" id="KW-0472">Membrane</keyword>
<feature type="transmembrane region" description="Helical" evidence="7">
    <location>
        <begin position="284"/>
        <end position="306"/>
    </location>
</feature>
<evidence type="ECO:0000313" key="10">
    <source>
        <dbReference type="Proteomes" id="UP000316968"/>
    </source>
</evidence>
<feature type="transmembrane region" description="Helical" evidence="7">
    <location>
        <begin position="183"/>
        <end position="200"/>
    </location>
</feature>
<dbReference type="InterPro" id="IPR050366">
    <property type="entry name" value="BP-dependent_transpt_permease"/>
</dbReference>
<feature type="transmembrane region" description="Helical" evidence="7">
    <location>
        <begin position="57"/>
        <end position="78"/>
    </location>
</feature>
<keyword evidence="5 7" id="KW-1133">Transmembrane helix</keyword>
<dbReference type="InterPro" id="IPR025966">
    <property type="entry name" value="OppC_N"/>
</dbReference>
<evidence type="ECO:0000256" key="6">
    <source>
        <dbReference type="ARBA" id="ARBA00023136"/>
    </source>
</evidence>
<accession>A0A4Y6UQI6</accession>
<keyword evidence="3" id="KW-1003">Cell membrane</keyword>
<evidence type="ECO:0000256" key="1">
    <source>
        <dbReference type="ARBA" id="ARBA00004651"/>
    </source>
</evidence>
<dbReference type="GO" id="GO:0005886">
    <property type="term" value="C:plasma membrane"/>
    <property type="evidence" value="ECO:0007669"/>
    <property type="project" value="UniProtKB-SubCell"/>
</dbReference>
<evidence type="ECO:0000313" key="9">
    <source>
        <dbReference type="EMBL" id="QDH19892.1"/>
    </source>
</evidence>
<dbReference type="PROSITE" id="PS50928">
    <property type="entry name" value="ABC_TM1"/>
    <property type="match status" value="1"/>
</dbReference>
<dbReference type="PANTHER" id="PTHR43386">
    <property type="entry name" value="OLIGOPEPTIDE TRANSPORT SYSTEM PERMEASE PROTEIN APPC"/>
    <property type="match status" value="1"/>
</dbReference>
<keyword evidence="10" id="KW-1185">Reference proteome</keyword>
<evidence type="ECO:0000256" key="3">
    <source>
        <dbReference type="ARBA" id="ARBA00022475"/>
    </source>
</evidence>
<name>A0A4Y6UQI6_SACBS</name>
<evidence type="ECO:0000256" key="5">
    <source>
        <dbReference type="ARBA" id="ARBA00022989"/>
    </source>
</evidence>
<keyword evidence="2 7" id="KW-0813">Transport</keyword>
<evidence type="ECO:0000259" key="8">
    <source>
        <dbReference type="PROSITE" id="PS50928"/>
    </source>
</evidence>
<feature type="transmembrane region" description="Helical" evidence="7">
    <location>
        <begin position="160"/>
        <end position="177"/>
    </location>
</feature>
<organism evidence="9 10">
    <name type="scientific">Saccharibacillus brassicae</name>
    <dbReference type="NCBI Taxonomy" id="2583377"/>
    <lineage>
        <taxon>Bacteria</taxon>
        <taxon>Bacillati</taxon>
        <taxon>Bacillota</taxon>
        <taxon>Bacilli</taxon>
        <taxon>Bacillales</taxon>
        <taxon>Paenibacillaceae</taxon>
        <taxon>Saccharibacillus</taxon>
    </lineage>
</organism>
<comment type="similarity">
    <text evidence="7">Belongs to the binding-protein-dependent transport system permease family.</text>
</comment>
<dbReference type="Gene3D" id="1.10.3720.10">
    <property type="entry name" value="MetI-like"/>
    <property type="match status" value="1"/>
</dbReference>